<dbReference type="PANTHER" id="PTHR13939:SF0">
    <property type="entry name" value="NMN AMIDOHYDROLASE-LIKE PROTEIN YFAY"/>
    <property type="match status" value="1"/>
</dbReference>
<gene>
    <name evidence="3" type="ORF">IRI77_31670</name>
</gene>
<dbReference type="InterPro" id="IPR008136">
    <property type="entry name" value="CinA_C"/>
</dbReference>
<dbReference type="AlphaFoldDB" id="A0A7S7SK06"/>
<dbReference type="KEGG" id="pfer:IRI77_31670"/>
<dbReference type="SUPFAM" id="SSF53218">
    <property type="entry name" value="Molybdenum cofactor biosynthesis proteins"/>
    <property type="match status" value="1"/>
</dbReference>
<proteinExistence type="inferred from homology"/>
<dbReference type="Gene3D" id="3.30.70.2860">
    <property type="match status" value="1"/>
</dbReference>
<reference evidence="3 4" key="1">
    <citation type="submission" date="2020-10" db="EMBL/GenBank/DDBJ databases">
        <title>Complete genome sequence of Paludibaculum fermentans P105T, a facultatively anaerobic acidobacterium capable of dissimilatory Fe(III) reduction.</title>
        <authorList>
            <person name="Dedysh S.N."/>
            <person name="Beletsky A.V."/>
            <person name="Kulichevskaya I.S."/>
            <person name="Mardanov A.V."/>
            <person name="Ravin N.V."/>
        </authorList>
    </citation>
    <scope>NUCLEOTIDE SEQUENCE [LARGE SCALE GENOMIC DNA]</scope>
    <source>
        <strain evidence="3 4">P105</strain>
    </source>
</reference>
<dbReference type="NCBIfam" id="TIGR00199">
    <property type="entry name" value="PncC_domain"/>
    <property type="match status" value="1"/>
</dbReference>
<dbReference type="NCBIfam" id="NF001813">
    <property type="entry name" value="PRK00549.1"/>
    <property type="match status" value="1"/>
</dbReference>
<comment type="similarity">
    <text evidence="1">Belongs to the CinA family.</text>
</comment>
<dbReference type="InterPro" id="IPR008135">
    <property type="entry name" value="Competence-induced_CinA"/>
</dbReference>
<dbReference type="SMART" id="SM00852">
    <property type="entry name" value="MoCF_biosynth"/>
    <property type="match status" value="1"/>
</dbReference>
<dbReference type="PIRSF" id="PIRSF006728">
    <property type="entry name" value="CinA"/>
    <property type="match status" value="1"/>
</dbReference>
<accession>A0A7S7SK06</accession>
<name>A0A7S7SK06_PALFE</name>
<dbReference type="InterPro" id="IPR050101">
    <property type="entry name" value="CinA"/>
</dbReference>
<dbReference type="Pfam" id="PF18146">
    <property type="entry name" value="CinA_KH"/>
    <property type="match status" value="1"/>
</dbReference>
<keyword evidence="4" id="KW-1185">Reference proteome</keyword>
<dbReference type="InterPro" id="IPR036425">
    <property type="entry name" value="MoaB/Mog-like_dom_sf"/>
</dbReference>
<dbReference type="InterPro" id="IPR001453">
    <property type="entry name" value="MoaB/Mog_dom"/>
</dbReference>
<sequence length="410" mass="44213">MNAEIIAVGSELLTPERSDTNSLWLTAQLNELGVEVTQKSILGDDRDRLSAAIAEALQRVPLLILTGGLGPTEDDITREAVAQALHRRLLFSQEICDEIKARFAGAGRQMADINKRQAFVIEGAEKLSNPNGTAPGLWIDLPGGMLMLLPGPPREMVPMFGDTCRPKLVARLPQMAIRKRFFRVAGMGESDLDALIAPVYKPYLNPVTTILAAEGDVQIHLRARSSTPDEAEALVEELGAKILETLGNRVYSQNGDPLETVVGHMLRDRDATVAVAESCTGGMLGARITDVPGSSAWFLGGFQVYAPEMKARLLGLDQKTLDEHGAVSEVVAKAMADSARDRTGATYALSITGEAGPESQTPGIDPGVVWIGLASPKGVEAKMFRFFSGRNRVRKMAVQTALNLLRFQLS</sequence>
<dbReference type="CDD" id="cd00885">
    <property type="entry name" value="cinA"/>
    <property type="match status" value="1"/>
</dbReference>
<protein>
    <recommendedName>
        <fullName evidence="1">CinA-like protein</fullName>
    </recommendedName>
</protein>
<dbReference type="SUPFAM" id="SSF142433">
    <property type="entry name" value="CinA-like"/>
    <property type="match status" value="1"/>
</dbReference>
<organism evidence="3 4">
    <name type="scientific">Paludibaculum fermentans</name>
    <dbReference type="NCBI Taxonomy" id="1473598"/>
    <lineage>
        <taxon>Bacteria</taxon>
        <taxon>Pseudomonadati</taxon>
        <taxon>Acidobacteriota</taxon>
        <taxon>Terriglobia</taxon>
        <taxon>Bryobacterales</taxon>
        <taxon>Bryobacteraceae</taxon>
        <taxon>Paludibaculum</taxon>
    </lineage>
</organism>
<dbReference type="HAMAP" id="MF_00226_B">
    <property type="entry name" value="CinA_B"/>
    <property type="match status" value="1"/>
</dbReference>
<dbReference type="NCBIfam" id="TIGR00200">
    <property type="entry name" value="cinA_nterm"/>
    <property type="match status" value="1"/>
</dbReference>
<dbReference type="Pfam" id="PF02464">
    <property type="entry name" value="CinA"/>
    <property type="match status" value="1"/>
</dbReference>
<dbReference type="Gene3D" id="3.90.950.20">
    <property type="entry name" value="CinA-like"/>
    <property type="match status" value="1"/>
</dbReference>
<dbReference type="EMBL" id="CP063849">
    <property type="protein sequence ID" value="QOY87278.1"/>
    <property type="molecule type" value="Genomic_DNA"/>
</dbReference>
<dbReference type="Gene3D" id="3.40.980.10">
    <property type="entry name" value="MoaB/Mog-like domain"/>
    <property type="match status" value="1"/>
</dbReference>
<evidence type="ECO:0000313" key="3">
    <source>
        <dbReference type="EMBL" id="QOY87278.1"/>
    </source>
</evidence>
<dbReference type="Proteomes" id="UP000593892">
    <property type="component" value="Chromosome"/>
</dbReference>
<dbReference type="PANTHER" id="PTHR13939">
    <property type="entry name" value="NICOTINAMIDE-NUCLEOTIDE AMIDOHYDROLASE PNCC"/>
    <property type="match status" value="1"/>
</dbReference>
<dbReference type="RefSeq" id="WP_194448947.1">
    <property type="nucleotide sequence ID" value="NZ_CP063849.1"/>
</dbReference>
<evidence type="ECO:0000259" key="2">
    <source>
        <dbReference type="SMART" id="SM00852"/>
    </source>
</evidence>
<feature type="domain" description="MoaB/Mog" evidence="2">
    <location>
        <begin position="4"/>
        <end position="171"/>
    </location>
</feature>
<evidence type="ECO:0000256" key="1">
    <source>
        <dbReference type="HAMAP-Rule" id="MF_00226"/>
    </source>
</evidence>
<dbReference type="Pfam" id="PF00994">
    <property type="entry name" value="MoCF_biosynth"/>
    <property type="match status" value="1"/>
</dbReference>
<dbReference type="InterPro" id="IPR036653">
    <property type="entry name" value="CinA-like_C"/>
</dbReference>
<dbReference type="InterPro" id="IPR041424">
    <property type="entry name" value="CinA_KH"/>
</dbReference>
<evidence type="ECO:0000313" key="4">
    <source>
        <dbReference type="Proteomes" id="UP000593892"/>
    </source>
</evidence>